<gene>
    <name evidence="1" type="ORF">JZ751_019628</name>
</gene>
<sequence>MLKMLGKSESCGHSALEVQLLPDNEFCKNVRDIVKIKMAKGSPLLCCTSNCGKMTVGDVTESVAFKTTIDGEYKDCTAERLLWKLQEMDLGVSELASLRLLSFADGRCFVMINTCILVQLTWQDRPSEPEILSCCSLSLPLESLDKAADYQICTGTLFVLASTGHICILGNRHISVY</sequence>
<keyword evidence="2" id="KW-1185">Reference proteome</keyword>
<dbReference type="OrthoDB" id="5987641at2759"/>
<comment type="caution">
    <text evidence="1">The sequence shown here is derived from an EMBL/GenBank/DDBJ whole genome shotgun (WGS) entry which is preliminary data.</text>
</comment>
<protein>
    <submittedName>
        <fullName evidence="1">Uncharacterized protein</fullName>
    </submittedName>
</protein>
<proteinExistence type="predicted"/>
<accession>A0A8T2NLT6</accession>
<evidence type="ECO:0000313" key="1">
    <source>
        <dbReference type="EMBL" id="KAG9341189.1"/>
    </source>
</evidence>
<dbReference type="Proteomes" id="UP000824540">
    <property type="component" value="Unassembled WGS sequence"/>
</dbReference>
<organism evidence="1 2">
    <name type="scientific">Albula glossodonta</name>
    <name type="common">roundjaw bonefish</name>
    <dbReference type="NCBI Taxonomy" id="121402"/>
    <lineage>
        <taxon>Eukaryota</taxon>
        <taxon>Metazoa</taxon>
        <taxon>Chordata</taxon>
        <taxon>Craniata</taxon>
        <taxon>Vertebrata</taxon>
        <taxon>Euteleostomi</taxon>
        <taxon>Actinopterygii</taxon>
        <taxon>Neopterygii</taxon>
        <taxon>Teleostei</taxon>
        <taxon>Albuliformes</taxon>
        <taxon>Albulidae</taxon>
        <taxon>Albula</taxon>
    </lineage>
</organism>
<name>A0A8T2NLT6_9TELE</name>
<reference evidence="1" key="1">
    <citation type="thesis" date="2021" institute="BYU ScholarsArchive" country="Provo, UT, USA">
        <title>Applications of and Algorithms for Genome Assembly and Genomic Analyses with an Emphasis on Marine Teleosts.</title>
        <authorList>
            <person name="Pickett B.D."/>
        </authorList>
    </citation>
    <scope>NUCLEOTIDE SEQUENCE</scope>
    <source>
        <strain evidence="1">HI-2016</strain>
    </source>
</reference>
<dbReference type="AlphaFoldDB" id="A0A8T2NLT6"/>
<dbReference type="EMBL" id="JAFBMS010000037">
    <property type="protein sequence ID" value="KAG9341189.1"/>
    <property type="molecule type" value="Genomic_DNA"/>
</dbReference>
<evidence type="ECO:0000313" key="2">
    <source>
        <dbReference type="Proteomes" id="UP000824540"/>
    </source>
</evidence>